<keyword evidence="2" id="KW-1185">Reference proteome</keyword>
<name>A0ABR7E1D7_9BACT</name>
<evidence type="ECO:0000313" key="1">
    <source>
        <dbReference type="EMBL" id="MBC5643586.1"/>
    </source>
</evidence>
<comment type="caution">
    <text evidence="1">The sequence shown here is derived from an EMBL/GenBank/DDBJ whole genome shotgun (WGS) entry which is preliminary data.</text>
</comment>
<evidence type="ECO:0000313" key="2">
    <source>
        <dbReference type="Proteomes" id="UP000644010"/>
    </source>
</evidence>
<reference evidence="1 2" key="1">
    <citation type="submission" date="2020-08" db="EMBL/GenBank/DDBJ databases">
        <title>Genome public.</title>
        <authorList>
            <person name="Liu C."/>
            <person name="Sun Q."/>
        </authorList>
    </citation>
    <scope>NUCLEOTIDE SEQUENCE [LARGE SCALE GENOMIC DNA]</scope>
    <source>
        <strain evidence="1 2">BX2</strain>
    </source>
</reference>
<proteinExistence type="predicted"/>
<accession>A0ABR7E1D7</accession>
<dbReference type="Proteomes" id="UP000644010">
    <property type="component" value="Unassembled WGS sequence"/>
</dbReference>
<sequence>MVNQEENAMDAKLFENFDFAVLNSLEYKEDAVREDILTPILKKLGYQPYGVNKMIRSKAIPHPFVYIGSTSNKIFIIPDYLLQVDNLNVLVIDAKSPKENIREGKNVQQVFSYAIHPDIRTNMYGLCNGREISIFSVSKKEPIGIFDVFTIDENWDQLYRTISPIALTNPSLLNYLPDYGLCCLKLGIANVDHCFYGIWIDSIIRMNDFEYTMSSVCFDYQVSFDFTKNQLSELLMYIPLNKREIVVRSLFCYPFKYSAESQEECFALDIRARIGKEIQSNENEDYLPLEVVDFM</sequence>
<dbReference type="EMBL" id="JACOOI010000011">
    <property type="protein sequence ID" value="MBC5643586.1"/>
    <property type="molecule type" value="Genomic_DNA"/>
</dbReference>
<gene>
    <name evidence="1" type="ORF">H8S77_11880</name>
</gene>
<dbReference type="Gene3D" id="3.90.1570.30">
    <property type="match status" value="1"/>
</dbReference>
<protein>
    <submittedName>
        <fullName evidence="1">Type I restriction enzyme HsdR N-terminal domain-containing protein</fullName>
    </submittedName>
</protein>
<organism evidence="1 2">
    <name type="scientific">Parabacteroides segnis</name>
    <dbReference type="NCBI Taxonomy" id="2763058"/>
    <lineage>
        <taxon>Bacteria</taxon>
        <taxon>Pseudomonadati</taxon>
        <taxon>Bacteroidota</taxon>
        <taxon>Bacteroidia</taxon>
        <taxon>Bacteroidales</taxon>
        <taxon>Tannerellaceae</taxon>
        <taxon>Parabacteroides</taxon>
    </lineage>
</organism>